<organism evidence="2">
    <name type="scientific">Tanacetum cinerariifolium</name>
    <name type="common">Dalmatian daisy</name>
    <name type="synonym">Chrysanthemum cinerariifolium</name>
    <dbReference type="NCBI Taxonomy" id="118510"/>
    <lineage>
        <taxon>Eukaryota</taxon>
        <taxon>Viridiplantae</taxon>
        <taxon>Streptophyta</taxon>
        <taxon>Embryophyta</taxon>
        <taxon>Tracheophyta</taxon>
        <taxon>Spermatophyta</taxon>
        <taxon>Magnoliopsida</taxon>
        <taxon>eudicotyledons</taxon>
        <taxon>Gunneridae</taxon>
        <taxon>Pentapetalae</taxon>
        <taxon>asterids</taxon>
        <taxon>campanulids</taxon>
        <taxon>Asterales</taxon>
        <taxon>Asteraceae</taxon>
        <taxon>Asteroideae</taxon>
        <taxon>Anthemideae</taxon>
        <taxon>Anthemidinae</taxon>
        <taxon>Tanacetum</taxon>
    </lineage>
</organism>
<name>A0A6L2J106_TANCI</name>
<feature type="region of interest" description="Disordered" evidence="1">
    <location>
        <begin position="216"/>
        <end position="239"/>
    </location>
</feature>
<feature type="region of interest" description="Disordered" evidence="1">
    <location>
        <begin position="261"/>
        <end position="285"/>
    </location>
</feature>
<dbReference type="EMBL" id="BKCJ010000159">
    <property type="protein sequence ID" value="GEU30466.1"/>
    <property type="molecule type" value="Genomic_DNA"/>
</dbReference>
<reference evidence="2" key="1">
    <citation type="journal article" date="2019" name="Sci. Rep.">
        <title>Draft genome of Tanacetum cinerariifolium, the natural source of mosquito coil.</title>
        <authorList>
            <person name="Yamashiro T."/>
            <person name="Shiraishi A."/>
            <person name="Satake H."/>
            <person name="Nakayama K."/>
        </authorList>
    </citation>
    <scope>NUCLEOTIDE SEQUENCE</scope>
</reference>
<accession>A0A6L2J106</accession>
<protein>
    <submittedName>
        <fullName evidence="2">Uncharacterized protein</fullName>
    </submittedName>
</protein>
<gene>
    <name evidence="2" type="ORF">Tci_002444</name>
</gene>
<evidence type="ECO:0000256" key="1">
    <source>
        <dbReference type="SAM" id="MobiDB-lite"/>
    </source>
</evidence>
<dbReference type="AlphaFoldDB" id="A0A6L2J106"/>
<evidence type="ECO:0000313" key="2">
    <source>
        <dbReference type="EMBL" id="GEU30466.1"/>
    </source>
</evidence>
<comment type="caution">
    <text evidence="2">The sequence shown here is derived from an EMBL/GenBank/DDBJ whole genome shotgun (WGS) entry which is preliminary data.</text>
</comment>
<sequence>MWVFQRSTGSKTSHLVKETQSIAAFDINPIQPSASTPVVARLHKENQQATGGPTSLGVTSKGGANSQLSSGMSTSIYKKPIYLVYTIIHSESASEHDVSAKSKAGAVSSLLAPKELISQNTGTDEGPDKLSLDHTFESTNPHVLIQKTKYVNEGLETVLTQPTIGNGASDIAKQIKEELNQVKINTLDALPSMLNRDTKSLNKFAQVIESDSTKVGDKDVLSAGPASTKPVEREKNTQQATISQLFLRKIAKDAEKANGELIKKDKGKEAMSSKDAKEEETKSDSKNDYANLADFMVESSKKKKSKKFNFVNKGGDHVYLTEEQINEQKRIEESARAKVAKHEVEVKSEELFDLLDPNVVSKYYKAKLHYDKSCDKMLNKRAKSRITNCDVLTKKGLIILKVYREDGTDKVIQNFKASDLHMAEWKEVVQACPNITGKGWTIIYEQIQTRTDNLHPTKAELGIDLNKHISEQDPLDKLKNLAKKKRKNANDIHDYFRANKRLKPSVQYENYPAGTMLNEQVLDFIKVMGLIIMPGPSVPFCLLKLTREPKPTQADEDH</sequence>
<proteinExistence type="predicted"/>